<evidence type="ECO:0000256" key="3">
    <source>
        <dbReference type="ARBA" id="ARBA00022448"/>
    </source>
</evidence>
<keyword evidence="16" id="KW-1185">Reference proteome</keyword>
<reference evidence="15 16" key="1">
    <citation type="submission" date="2019-12" db="EMBL/GenBank/DDBJ databases">
        <title>Genomic-based taxomic classification of the family Erythrobacteraceae.</title>
        <authorList>
            <person name="Xu L."/>
        </authorList>
    </citation>
    <scope>NUCLEOTIDE SEQUENCE [LARGE SCALE GENOMIC DNA]</scope>
    <source>
        <strain evidence="15 16">DSM 18604</strain>
    </source>
</reference>
<keyword evidence="6 12" id="KW-0812">Transmembrane</keyword>
<evidence type="ECO:0000256" key="1">
    <source>
        <dbReference type="ARBA" id="ARBA00004651"/>
    </source>
</evidence>
<feature type="domain" description="Cytochrome oxidase subunit II transmembrane region profile" evidence="14">
    <location>
        <begin position="19"/>
        <end position="116"/>
    </location>
</feature>
<comment type="similarity">
    <text evidence="2">Belongs to the cytochrome c oxidase subunit 2 family.</text>
</comment>
<keyword evidence="8" id="KW-0249">Electron transport</keyword>
<evidence type="ECO:0000256" key="12">
    <source>
        <dbReference type="SAM" id="Phobius"/>
    </source>
</evidence>
<evidence type="ECO:0000256" key="11">
    <source>
        <dbReference type="ARBA" id="ARBA00023136"/>
    </source>
</evidence>
<dbReference type="Pfam" id="PF00116">
    <property type="entry name" value="COX2"/>
    <property type="match status" value="1"/>
</dbReference>
<protein>
    <submittedName>
        <fullName evidence="15">Ubiquinol oxidase subunit II</fullName>
    </submittedName>
</protein>
<dbReference type="EMBL" id="WTYQ01000007">
    <property type="protein sequence ID" value="MXP27141.1"/>
    <property type="molecule type" value="Genomic_DNA"/>
</dbReference>
<dbReference type="AlphaFoldDB" id="A0A845ADT7"/>
<accession>A0A845ADT7</accession>
<dbReference type="Gene3D" id="2.60.40.420">
    <property type="entry name" value="Cupredoxins - blue copper proteins"/>
    <property type="match status" value="1"/>
</dbReference>
<gene>
    <name evidence="15" type="ORF">GRI39_13990</name>
</gene>
<evidence type="ECO:0000256" key="5">
    <source>
        <dbReference type="ARBA" id="ARBA00022660"/>
    </source>
</evidence>
<keyword evidence="7" id="KW-0732">Signal</keyword>
<keyword evidence="11 12" id="KW-0472">Membrane</keyword>
<dbReference type="Gene3D" id="1.10.287.90">
    <property type="match status" value="1"/>
</dbReference>
<dbReference type="SUPFAM" id="SSF49503">
    <property type="entry name" value="Cupredoxins"/>
    <property type="match status" value="1"/>
</dbReference>
<keyword evidence="10" id="KW-0560">Oxidoreductase</keyword>
<evidence type="ECO:0000256" key="10">
    <source>
        <dbReference type="ARBA" id="ARBA00023002"/>
    </source>
</evidence>
<evidence type="ECO:0000256" key="2">
    <source>
        <dbReference type="ARBA" id="ARBA00007866"/>
    </source>
</evidence>
<dbReference type="InterPro" id="IPR036257">
    <property type="entry name" value="Cyt_c_oxidase_su2_TM_sf"/>
</dbReference>
<dbReference type="GO" id="GO:0004129">
    <property type="term" value="F:cytochrome-c oxidase activity"/>
    <property type="evidence" value="ECO:0007669"/>
    <property type="project" value="InterPro"/>
</dbReference>
<keyword evidence="9 12" id="KW-1133">Transmembrane helix</keyword>
<evidence type="ECO:0000256" key="8">
    <source>
        <dbReference type="ARBA" id="ARBA00022982"/>
    </source>
</evidence>
<dbReference type="InterPro" id="IPR008972">
    <property type="entry name" value="Cupredoxin"/>
</dbReference>
<keyword evidence="4" id="KW-1003">Cell membrane</keyword>
<evidence type="ECO:0000256" key="9">
    <source>
        <dbReference type="ARBA" id="ARBA00022989"/>
    </source>
</evidence>
<keyword evidence="3" id="KW-0813">Transport</keyword>
<dbReference type="InterPro" id="IPR002429">
    <property type="entry name" value="CcO_II-like_C"/>
</dbReference>
<evidence type="ECO:0000313" key="16">
    <source>
        <dbReference type="Proteomes" id="UP000460561"/>
    </source>
</evidence>
<feature type="domain" description="Cytochrome oxidase subunit II copper A binding" evidence="13">
    <location>
        <begin position="123"/>
        <end position="235"/>
    </location>
</feature>
<dbReference type="InterPro" id="IPR011759">
    <property type="entry name" value="Cyt_c_oxidase_su2_TM_dom"/>
</dbReference>
<dbReference type="GO" id="GO:0005886">
    <property type="term" value="C:plasma membrane"/>
    <property type="evidence" value="ECO:0007669"/>
    <property type="project" value="UniProtKB-SubCell"/>
</dbReference>
<dbReference type="InterPro" id="IPR034227">
    <property type="entry name" value="CuRO_UO_II"/>
</dbReference>
<dbReference type="GO" id="GO:0005507">
    <property type="term" value="F:copper ion binding"/>
    <property type="evidence" value="ECO:0007669"/>
    <property type="project" value="InterPro"/>
</dbReference>
<organism evidence="15 16">
    <name type="scientific">Altericroceibacterium indicum</name>
    <dbReference type="NCBI Taxonomy" id="374177"/>
    <lineage>
        <taxon>Bacteria</taxon>
        <taxon>Pseudomonadati</taxon>
        <taxon>Pseudomonadota</taxon>
        <taxon>Alphaproteobacteria</taxon>
        <taxon>Sphingomonadales</taxon>
        <taxon>Erythrobacteraceae</taxon>
        <taxon>Altericroceibacterium</taxon>
    </lineage>
</organism>
<dbReference type="Proteomes" id="UP000460561">
    <property type="component" value="Unassembled WGS sequence"/>
</dbReference>
<feature type="transmembrane region" description="Helical" evidence="12">
    <location>
        <begin position="88"/>
        <end position="106"/>
    </location>
</feature>
<dbReference type="GO" id="GO:0042773">
    <property type="term" value="P:ATP synthesis coupled electron transport"/>
    <property type="evidence" value="ECO:0007669"/>
    <property type="project" value="TreeGrafter"/>
</dbReference>
<evidence type="ECO:0000313" key="15">
    <source>
        <dbReference type="EMBL" id="MXP27141.1"/>
    </source>
</evidence>
<dbReference type="PROSITE" id="PS50857">
    <property type="entry name" value="COX2_CUA"/>
    <property type="match status" value="1"/>
</dbReference>
<dbReference type="GO" id="GO:0009486">
    <property type="term" value="F:cytochrome bo3 ubiquinol oxidase activity"/>
    <property type="evidence" value="ECO:0007669"/>
    <property type="project" value="InterPro"/>
</dbReference>
<keyword evidence="5" id="KW-0679">Respiratory chain</keyword>
<name>A0A845ADT7_9SPHN</name>
<dbReference type="PANTHER" id="PTHR22888:SF18">
    <property type="entry name" value="CYTOCHROME BO(3) UBIQUINOL OXIDASE SUBUNIT 2"/>
    <property type="match status" value="1"/>
</dbReference>
<comment type="subcellular location">
    <subcellularLocation>
        <location evidence="1">Cell membrane</location>
        <topology evidence="1">Multi-pass membrane protein</topology>
    </subcellularLocation>
</comment>
<dbReference type="PROSITE" id="PS51257">
    <property type="entry name" value="PROKAR_LIPOPROTEIN"/>
    <property type="match status" value="1"/>
</dbReference>
<dbReference type="SUPFAM" id="SSF81464">
    <property type="entry name" value="Cytochrome c oxidase subunit II-like, transmembrane region"/>
    <property type="match status" value="1"/>
</dbReference>
<evidence type="ECO:0000259" key="13">
    <source>
        <dbReference type="PROSITE" id="PS50857"/>
    </source>
</evidence>
<dbReference type="RefSeq" id="WP_160740359.1">
    <property type="nucleotide sequence ID" value="NZ_WTYQ01000007.1"/>
</dbReference>
<dbReference type="PROSITE" id="PS50999">
    <property type="entry name" value="COX2_TM"/>
    <property type="match status" value="1"/>
</dbReference>
<evidence type="ECO:0000259" key="14">
    <source>
        <dbReference type="PROSITE" id="PS50999"/>
    </source>
</evidence>
<dbReference type="InterPro" id="IPR010514">
    <property type="entry name" value="COX_ARM"/>
</dbReference>
<proteinExistence type="inferred from homology"/>
<dbReference type="InterPro" id="IPR045187">
    <property type="entry name" value="CcO_II"/>
</dbReference>
<dbReference type="OrthoDB" id="9783445at2"/>
<dbReference type="PANTHER" id="PTHR22888">
    <property type="entry name" value="CYTOCHROME C OXIDASE, SUBUNIT II"/>
    <property type="match status" value="1"/>
</dbReference>
<comment type="caution">
    <text evidence="15">The sequence shown here is derived from an EMBL/GenBank/DDBJ whole genome shotgun (WGS) entry which is preliminary data.</text>
</comment>
<sequence>MIPRIRLALLSFLPVILAGCASHQDGILAAAGKVAHIQRDHLLQTTLLVLIVIVPVFLALPWILWRYRLSRNRKDYRPDWEFSWPMEILIWGVPVIIVGVLAYSLWGTVHQIDPYRRLDKAGPAPIEVQVVALDWKFLFIYPNEHVASVNELVIPAGREVAFTITSDGPMMSFMVPRLGGQIYAMAGMKTQMHLSADQTGDYRGLNTQFNGTHFPEQSFVLKARNEAGYRAWLTKARAHPVLDSADYARLAKPATVASPLYFGGISDGLFDEIINKYHHGGHMAGAGF</sequence>
<feature type="transmembrane region" description="Helical" evidence="12">
    <location>
        <begin position="46"/>
        <end position="67"/>
    </location>
</feature>
<dbReference type="Pfam" id="PF06481">
    <property type="entry name" value="COX_ARM"/>
    <property type="match status" value="1"/>
</dbReference>
<dbReference type="CDD" id="cd04212">
    <property type="entry name" value="CuRO_UO_II"/>
    <property type="match status" value="1"/>
</dbReference>
<evidence type="ECO:0000256" key="6">
    <source>
        <dbReference type="ARBA" id="ARBA00022692"/>
    </source>
</evidence>
<evidence type="ECO:0000256" key="4">
    <source>
        <dbReference type="ARBA" id="ARBA00022475"/>
    </source>
</evidence>
<evidence type="ECO:0000256" key="7">
    <source>
        <dbReference type="ARBA" id="ARBA00022729"/>
    </source>
</evidence>